<dbReference type="Proteomes" id="UP001319827">
    <property type="component" value="Chromosome"/>
</dbReference>
<keyword evidence="2" id="KW-1185">Reference proteome</keyword>
<evidence type="ECO:0000313" key="1">
    <source>
        <dbReference type="EMBL" id="BCR04295.1"/>
    </source>
</evidence>
<accession>A0ABM8HQY5</accession>
<reference evidence="1 2" key="2">
    <citation type="journal article" date="2021" name="Int. J. Syst. Evol. Microbiol.">
        <title>Isolation and Polyphasic Characterization of Desulfuromonas versatilis sp. Nov., an Electrogenic Bacteria Capable of Versatile Metabolism Isolated from a Graphene Oxide-Reducing Enrichment Culture.</title>
        <authorList>
            <person name="Xie L."/>
            <person name="Yoshida N."/>
            <person name="Ishii S."/>
            <person name="Meng L."/>
        </authorList>
    </citation>
    <scope>NUCLEOTIDE SEQUENCE [LARGE SCALE GENOMIC DNA]</scope>
    <source>
        <strain evidence="1 2">NIT-T3</strain>
    </source>
</reference>
<organism evidence="1 2">
    <name type="scientific">Desulfuromonas versatilis</name>
    <dbReference type="NCBI Taxonomy" id="2802975"/>
    <lineage>
        <taxon>Bacteria</taxon>
        <taxon>Pseudomonadati</taxon>
        <taxon>Thermodesulfobacteriota</taxon>
        <taxon>Desulfuromonadia</taxon>
        <taxon>Desulfuromonadales</taxon>
        <taxon>Desulfuromonadaceae</taxon>
        <taxon>Desulfuromonas</taxon>
    </lineage>
</organism>
<evidence type="ECO:0000313" key="2">
    <source>
        <dbReference type="Proteomes" id="UP001319827"/>
    </source>
</evidence>
<dbReference type="EMBL" id="AP024355">
    <property type="protein sequence ID" value="BCR04295.1"/>
    <property type="molecule type" value="Genomic_DNA"/>
</dbReference>
<reference evidence="1 2" key="1">
    <citation type="journal article" date="2016" name="C (Basel)">
        <title>Selective Growth of and Electricity Production by Marine Exoelectrogenic Bacteria in Self-Aggregated Hydrogel of Microbially Reduced Graphene Oxide.</title>
        <authorList>
            <person name="Yoshida N."/>
            <person name="Goto Y."/>
            <person name="Miyata Y."/>
        </authorList>
    </citation>
    <scope>NUCLEOTIDE SEQUENCE [LARGE SCALE GENOMIC DNA]</scope>
    <source>
        <strain evidence="1 2">NIT-T3</strain>
    </source>
</reference>
<protein>
    <submittedName>
        <fullName evidence="1">Uncharacterized protein</fullName>
    </submittedName>
</protein>
<gene>
    <name evidence="1" type="ORF">DESUT3_13640</name>
</gene>
<proteinExistence type="predicted"/>
<name>A0ABM8HQY5_9BACT</name>
<sequence>MNFVRTNQTTDERALKINRLMNDTLRMAEAGALFAEVLADFDGDTTALNRWIKQHCDCAVQTAHRYRILAAHREVLEHTGIFRLIDAYRLLRIDGNVPTTE</sequence>
<dbReference type="RefSeq" id="WP_221251734.1">
    <property type="nucleotide sequence ID" value="NZ_AP024355.1"/>
</dbReference>